<comment type="caution">
    <text evidence="3">The sequence shown here is derived from an EMBL/GenBank/DDBJ whole genome shotgun (WGS) entry which is preliminary data.</text>
</comment>
<name>A0A2M7RIY1_9BACT</name>
<evidence type="ECO:0000313" key="4">
    <source>
        <dbReference type="Proteomes" id="UP000230779"/>
    </source>
</evidence>
<organism evidence="3 4">
    <name type="scientific">Candidatus Kerfeldbacteria bacterium CG_4_10_14_0_8_um_filter_42_10</name>
    <dbReference type="NCBI Taxonomy" id="2014248"/>
    <lineage>
        <taxon>Bacteria</taxon>
        <taxon>Candidatus Kerfeldiibacteriota</taxon>
    </lineage>
</organism>
<feature type="region of interest" description="Disordered" evidence="1">
    <location>
        <begin position="252"/>
        <end position="296"/>
    </location>
</feature>
<proteinExistence type="predicted"/>
<evidence type="ECO:0000256" key="1">
    <source>
        <dbReference type="SAM" id="MobiDB-lite"/>
    </source>
</evidence>
<dbReference type="InterPro" id="IPR013783">
    <property type="entry name" value="Ig-like_fold"/>
</dbReference>
<dbReference type="Proteomes" id="UP000230779">
    <property type="component" value="Unassembled WGS sequence"/>
</dbReference>
<keyword evidence="2" id="KW-0472">Membrane</keyword>
<reference evidence="3 4" key="1">
    <citation type="submission" date="2017-09" db="EMBL/GenBank/DDBJ databases">
        <title>Depth-based differentiation of microbial function through sediment-hosted aquifers and enrichment of novel symbionts in the deep terrestrial subsurface.</title>
        <authorList>
            <person name="Probst A.J."/>
            <person name="Ladd B."/>
            <person name="Jarett J.K."/>
            <person name="Geller-Mcgrath D.E."/>
            <person name="Sieber C.M."/>
            <person name="Emerson J.B."/>
            <person name="Anantharaman K."/>
            <person name="Thomas B.C."/>
            <person name="Malmstrom R."/>
            <person name="Stieglmeier M."/>
            <person name="Klingl A."/>
            <person name="Woyke T."/>
            <person name="Ryan C.M."/>
            <person name="Banfield J.F."/>
        </authorList>
    </citation>
    <scope>NUCLEOTIDE SEQUENCE [LARGE SCALE GENOMIC DNA]</scope>
    <source>
        <strain evidence="3">CG_4_10_14_0_8_um_filter_42_10</strain>
    </source>
</reference>
<sequence length="381" mass="40863">MFLTYGKKTSSFRKVLGPVITLFVVSLLTLPRGLFAATLPAPSAPTLSWPQNQEHAISGEPVIKGVTPNNTEVEVFIDGQLNGKATVKNGKQTTASFAYTPFLPLKPGEHTVSVRALDENSNQKSKFSAVRTFIIEKPYPAPTIFQPVVNDKTVSTKPFIVGLTLGDSLVKVFIDGKLNGQFQVSGNEATVVNFSYQPFLELDPAQNHLVYATATDNMGKESAYSNVIGFKVAAAEVKITGENPQVLGVSDAQAAATENQPAESVQEENTEGSEDTSENEATNTEQTSADKEDSEENRSTLIWWVIIIIAVVIVGVNLRGRGKKDQSGGLKGLAELGKKEGDHSGPASSESKSEQQTLLKKEESKDSSDGNKGMPPPPPSK</sequence>
<gene>
    <name evidence="3" type="ORF">COY66_03320</name>
</gene>
<dbReference type="Gene3D" id="2.60.40.10">
    <property type="entry name" value="Immunoglobulins"/>
    <property type="match status" value="1"/>
</dbReference>
<feature type="compositionally biased region" description="Polar residues" evidence="1">
    <location>
        <begin position="346"/>
        <end position="358"/>
    </location>
</feature>
<protein>
    <recommendedName>
        <fullName evidence="5">Bacterial Ig-like domain-containing protein</fullName>
    </recommendedName>
</protein>
<feature type="compositionally biased region" description="Basic and acidic residues" evidence="1">
    <location>
        <begin position="359"/>
        <end position="369"/>
    </location>
</feature>
<accession>A0A2M7RIY1</accession>
<feature type="compositionally biased region" description="Acidic residues" evidence="1">
    <location>
        <begin position="265"/>
        <end position="278"/>
    </location>
</feature>
<evidence type="ECO:0008006" key="5">
    <source>
        <dbReference type="Google" id="ProtNLM"/>
    </source>
</evidence>
<dbReference type="EMBL" id="PFMD01000032">
    <property type="protein sequence ID" value="PIY96715.1"/>
    <property type="molecule type" value="Genomic_DNA"/>
</dbReference>
<dbReference type="AlphaFoldDB" id="A0A2M7RIY1"/>
<feature type="transmembrane region" description="Helical" evidence="2">
    <location>
        <begin position="301"/>
        <end position="318"/>
    </location>
</feature>
<evidence type="ECO:0000313" key="3">
    <source>
        <dbReference type="EMBL" id="PIY96715.1"/>
    </source>
</evidence>
<feature type="region of interest" description="Disordered" evidence="1">
    <location>
        <begin position="321"/>
        <end position="381"/>
    </location>
</feature>
<evidence type="ECO:0000256" key="2">
    <source>
        <dbReference type="SAM" id="Phobius"/>
    </source>
</evidence>
<keyword evidence="2" id="KW-0812">Transmembrane</keyword>
<keyword evidence="2" id="KW-1133">Transmembrane helix</keyword>